<dbReference type="Gene3D" id="3.40.50.300">
    <property type="entry name" value="P-loop containing nucleotide triphosphate hydrolases"/>
    <property type="match status" value="1"/>
</dbReference>
<dbReference type="InterPro" id="IPR017871">
    <property type="entry name" value="ABC_transporter-like_CS"/>
</dbReference>
<name>A0ABD5RWQ9_9EURY</name>
<dbReference type="Pfam" id="PF00005">
    <property type="entry name" value="ABC_tran"/>
    <property type="match status" value="1"/>
</dbReference>
<feature type="region of interest" description="Disordered" evidence="4">
    <location>
        <begin position="1"/>
        <end position="54"/>
    </location>
</feature>
<keyword evidence="3 6" id="KW-0067">ATP-binding</keyword>
<reference evidence="6 7" key="1">
    <citation type="journal article" date="2019" name="Int. J. Syst. Evol. Microbiol.">
        <title>The Global Catalogue of Microorganisms (GCM) 10K type strain sequencing project: providing services to taxonomists for standard genome sequencing and annotation.</title>
        <authorList>
            <consortium name="The Broad Institute Genomics Platform"/>
            <consortium name="The Broad Institute Genome Sequencing Center for Infectious Disease"/>
            <person name="Wu L."/>
            <person name="Ma J."/>
        </authorList>
    </citation>
    <scope>NUCLEOTIDE SEQUENCE [LARGE SCALE GENOMIC DNA]</scope>
    <source>
        <strain evidence="6 7">NBRC 111368</strain>
    </source>
</reference>
<proteinExistence type="predicted"/>
<dbReference type="GO" id="GO:0005524">
    <property type="term" value="F:ATP binding"/>
    <property type="evidence" value="ECO:0007669"/>
    <property type="project" value="UniProtKB-KW"/>
</dbReference>
<organism evidence="6 7">
    <name type="scientific">Halobium palmae</name>
    <dbReference type="NCBI Taxonomy" id="1776492"/>
    <lineage>
        <taxon>Archaea</taxon>
        <taxon>Methanobacteriati</taxon>
        <taxon>Methanobacteriota</taxon>
        <taxon>Stenosarchaea group</taxon>
        <taxon>Halobacteria</taxon>
        <taxon>Halobacteriales</taxon>
        <taxon>Haloferacaceae</taxon>
        <taxon>Halobium</taxon>
    </lineage>
</organism>
<keyword evidence="2" id="KW-0547">Nucleotide-binding</keyword>
<dbReference type="PANTHER" id="PTHR42788">
    <property type="entry name" value="TAURINE IMPORT ATP-BINDING PROTEIN-RELATED"/>
    <property type="match status" value="1"/>
</dbReference>
<dbReference type="InterPro" id="IPR050166">
    <property type="entry name" value="ABC_transporter_ATP-bind"/>
</dbReference>
<evidence type="ECO:0000256" key="4">
    <source>
        <dbReference type="SAM" id="MobiDB-lite"/>
    </source>
</evidence>
<keyword evidence="7" id="KW-1185">Reference proteome</keyword>
<feature type="domain" description="ABC transporter" evidence="5">
    <location>
        <begin position="56"/>
        <end position="284"/>
    </location>
</feature>
<accession>A0ABD5RWQ9</accession>
<feature type="compositionally biased region" description="Acidic residues" evidence="4">
    <location>
        <begin position="8"/>
        <end position="21"/>
    </location>
</feature>
<evidence type="ECO:0000313" key="7">
    <source>
        <dbReference type="Proteomes" id="UP001596328"/>
    </source>
</evidence>
<dbReference type="PROSITE" id="PS50893">
    <property type="entry name" value="ABC_TRANSPORTER_2"/>
    <property type="match status" value="1"/>
</dbReference>
<comment type="caution">
    <text evidence="6">The sequence shown here is derived from an EMBL/GenBank/DDBJ whole genome shotgun (WGS) entry which is preliminary data.</text>
</comment>
<dbReference type="PROSITE" id="PS00211">
    <property type="entry name" value="ABC_TRANSPORTER_1"/>
    <property type="match status" value="1"/>
</dbReference>
<dbReference type="PANTHER" id="PTHR42788:SF13">
    <property type="entry name" value="ALIPHATIC SULFONATES IMPORT ATP-BINDING PROTEIN SSUB"/>
    <property type="match status" value="1"/>
</dbReference>
<evidence type="ECO:0000256" key="1">
    <source>
        <dbReference type="ARBA" id="ARBA00022448"/>
    </source>
</evidence>
<sequence>MTEHEPTDTDEPQTTDTDEPQTTDANGSSTPDAERSGSAGDEEFRSWTESSGTGTVNVQDLTKVYGEDDDEVVAVDEVDLHIEAEEFVTVLGPSGCGKSTLMEAIAGHLEPTEGEVLVNGDPVDGPDPSRGVVFQENRLFPWKTIDENVRFGPQMRDAVDEERIEALFGQMGLEGFEDAYPHELSGGMQQRAELARLLANDPDIMLMDEPFSGLDAMTKDLMHEKLLDVWEDDDRTVLFITHDVEEAILLADRVVVMTARPGQVKDVIDVDLDRPRDTDMVTTDRFTELQRRANESIHDEAERAMEQAEGRT</sequence>
<dbReference type="InterPro" id="IPR003593">
    <property type="entry name" value="AAA+_ATPase"/>
</dbReference>
<dbReference type="CDD" id="cd03293">
    <property type="entry name" value="ABC_NrtD_SsuB_transporters"/>
    <property type="match status" value="1"/>
</dbReference>
<dbReference type="InterPro" id="IPR027417">
    <property type="entry name" value="P-loop_NTPase"/>
</dbReference>
<dbReference type="SMART" id="SM00382">
    <property type="entry name" value="AAA"/>
    <property type="match status" value="1"/>
</dbReference>
<dbReference type="EMBL" id="JBHSWU010000064">
    <property type="protein sequence ID" value="MFC6723894.1"/>
    <property type="molecule type" value="Genomic_DNA"/>
</dbReference>
<evidence type="ECO:0000313" key="6">
    <source>
        <dbReference type="EMBL" id="MFC6723894.1"/>
    </source>
</evidence>
<keyword evidence="1" id="KW-0813">Transport</keyword>
<dbReference type="Proteomes" id="UP001596328">
    <property type="component" value="Unassembled WGS sequence"/>
</dbReference>
<protein>
    <submittedName>
        <fullName evidence="6">ABC transporter ATP-binding protein</fullName>
    </submittedName>
</protein>
<dbReference type="AlphaFoldDB" id="A0ABD5RWQ9"/>
<gene>
    <name evidence="6" type="ORF">ACFQE1_05805</name>
</gene>
<evidence type="ECO:0000256" key="2">
    <source>
        <dbReference type="ARBA" id="ARBA00022741"/>
    </source>
</evidence>
<evidence type="ECO:0000256" key="3">
    <source>
        <dbReference type="ARBA" id="ARBA00022840"/>
    </source>
</evidence>
<dbReference type="InterPro" id="IPR003439">
    <property type="entry name" value="ABC_transporter-like_ATP-bd"/>
</dbReference>
<evidence type="ECO:0000259" key="5">
    <source>
        <dbReference type="PROSITE" id="PS50893"/>
    </source>
</evidence>
<dbReference type="SUPFAM" id="SSF52540">
    <property type="entry name" value="P-loop containing nucleoside triphosphate hydrolases"/>
    <property type="match status" value="1"/>
</dbReference>